<sequence>MALRDLSAQSTIQLTPVHIELSEVRIFPGENPAHRIIRQVINQRPKNNPDLNTSYSCLVYHKMTFAMEMPDTLPKGDESLRQLWEFNKDNHFLLIESVSAKKHLPPKHSHERIISGRVSGFREPSIAVLPSQLQPFTFYNDYIQLLENEFLNPLTTQGLRNYRFLLEDTLIDTSGDTIFYISYAPRKNSSIKGLKGSLHIHQPPGA</sequence>
<comment type="caution">
    <text evidence="1">The sequence shown here is derived from an EMBL/GenBank/DDBJ whole genome shotgun (WGS) entry which is preliminary data.</text>
</comment>
<name>A0A0E9M2G2_9BACT</name>
<dbReference type="STRING" id="1236989.JCM15548_14186"/>
<dbReference type="EMBL" id="BAZW01000062">
    <property type="protein sequence ID" value="GAO31788.1"/>
    <property type="molecule type" value="Genomic_DNA"/>
</dbReference>
<accession>A0A0E9M2G2</accession>
<protein>
    <submittedName>
        <fullName evidence="1">Uncharacterized protein</fullName>
    </submittedName>
</protein>
<keyword evidence="2" id="KW-1185">Reference proteome</keyword>
<dbReference type="Pfam" id="PF18939">
    <property type="entry name" value="DUF5686"/>
    <property type="match status" value="1"/>
</dbReference>
<dbReference type="Proteomes" id="UP000032900">
    <property type="component" value="Unassembled WGS sequence"/>
</dbReference>
<reference evidence="1 2" key="1">
    <citation type="journal article" date="2015" name="Microbes Environ.">
        <title>Distribution and evolution of nitrogen fixation genes in the phylum bacteroidetes.</title>
        <authorList>
            <person name="Inoue J."/>
            <person name="Oshima K."/>
            <person name="Suda W."/>
            <person name="Sakamoto M."/>
            <person name="Iino T."/>
            <person name="Noda S."/>
            <person name="Hongoh Y."/>
            <person name="Hattori M."/>
            <person name="Ohkuma M."/>
        </authorList>
    </citation>
    <scope>NUCLEOTIDE SEQUENCE [LARGE SCALE GENOMIC DNA]</scope>
    <source>
        <strain evidence="1">JCM 15548</strain>
    </source>
</reference>
<dbReference type="InterPro" id="IPR043741">
    <property type="entry name" value="DUF5686"/>
</dbReference>
<evidence type="ECO:0000313" key="1">
    <source>
        <dbReference type="EMBL" id="GAO31788.1"/>
    </source>
</evidence>
<gene>
    <name evidence="1" type="ORF">JCM15548_14186</name>
</gene>
<proteinExistence type="predicted"/>
<organism evidence="1 2">
    <name type="scientific">Geofilum rubicundum JCM 15548</name>
    <dbReference type="NCBI Taxonomy" id="1236989"/>
    <lineage>
        <taxon>Bacteria</taxon>
        <taxon>Pseudomonadati</taxon>
        <taxon>Bacteroidota</taxon>
        <taxon>Bacteroidia</taxon>
        <taxon>Marinilabiliales</taxon>
        <taxon>Marinilabiliaceae</taxon>
        <taxon>Geofilum</taxon>
    </lineage>
</organism>
<dbReference type="AlphaFoldDB" id="A0A0E9M2G2"/>
<evidence type="ECO:0000313" key="2">
    <source>
        <dbReference type="Proteomes" id="UP000032900"/>
    </source>
</evidence>